<feature type="domain" description="FAD-binding oxidoreductase/transferase type 4 C-terminal" evidence="1">
    <location>
        <begin position="2"/>
        <end position="38"/>
    </location>
</feature>
<keyword evidence="3" id="KW-1185">Reference proteome</keyword>
<dbReference type="STRING" id="1165094.RINTHH_20070"/>
<comment type="caution">
    <text evidence="2">The sequence shown here is derived from an EMBL/GenBank/DDBJ whole genome shotgun (WGS) entry which is preliminary data.</text>
</comment>
<evidence type="ECO:0000259" key="1">
    <source>
        <dbReference type="Pfam" id="PF02913"/>
    </source>
</evidence>
<protein>
    <recommendedName>
        <fullName evidence="1">FAD-binding oxidoreductase/transferase type 4 C-terminal domain-containing protein</fullName>
    </recommendedName>
</protein>
<dbReference type="AlphaFoldDB" id="M1X088"/>
<evidence type="ECO:0000313" key="2">
    <source>
        <dbReference type="EMBL" id="CCH68162.1"/>
    </source>
</evidence>
<dbReference type="GO" id="GO:0003824">
    <property type="term" value="F:catalytic activity"/>
    <property type="evidence" value="ECO:0007669"/>
    <property type="project" value="InterPro"/>
</dbReference>
<reference evidence="2 3" key="1">
    <citation type="submission" date="2012-05" db="EMBL/GenBank/DDBJ databases">
        <authorList>
            <person name="Hilton J."/>
        </authorList>
    </citation>
    <scope>NUCLEOTIDE SEQUENCE [LARGE SCALE GENOMIC DNA]</scope>
    <source>
        <strain evidence="2 3">HH01</strain>
    </source>
</reference>
<proteinExistence type="predicted"/>
<dbReference type="GO" id="GO:0050660">
    <property type="term" value="F:flavin adenine dinucleotide binding"/>
    <property type="evidence" value="ECO:0007669"/>
    <property type="project" value="InterPro"/>
</dbReference>
<organism evidence="2 3">
    <name type="scientific">Richelia intracellularis HH01</name>
    <dbReference type="NCBI Taxonomy" id="1165094"/>
    <lineage>
        <taxon>Bacteria</taxon>
        <taxon>Bacillati</taxon>
        <taxon>Cyanobacteriota</taxon>
        <taxon>Cyanophyceae</taxon>
        <taxon>Nostocales</taxon>
        <taxon>Nostocaceae</taxon>
        <taxon>Richelia</taxon>
    </lineage>
</organism>
<name>M1X088_9NOST</name>
<reference evidence="3" key="2">
    <citation type="submission" date="2016-01" db="EMBL/GenBank/DDBJ databases">
        <title>Diatom-associated endosymboitic cyanobacterium lacks core nitrogen metabolism enzymes.</title>
        <authorList>
            <person name="Hilton J.A."/>
            <person name="Foster R.A."/>
            <person name="Tripp H.J."/>
            <person name="Carter B.J."/>
            <person name="Zehr J.P."/>
            <person name="Villareal T.A."/>
        </authorList>
    </citation>
    <scope>NUCLEOTIDE SEQUENCE [LARGE SCALE GENOMIC DNA]</scope>
    <source>
        <strain evidence="3">HH01</strain>
    </source>
</reference>
<dbReference type="RefSeq" id="WP_008235579.1">
    <property type="nucleotide sequence ID" value="NZ_CAIY01000081.1"/>
</dbReference>
<sequence>MINFSIIESAGAAVSEIISAGIIPNSMEMIDDFSINAVVY</sequence>
<dbReference type="Pfam" id="PF02913">
    <property type="entry name" value="FAD-oxidase_C"/>
    <property type="match status" value="1"/>
</dbReference>
<dbReference type="InterPro" id="IPR004113">
    <property type="entry name" value="FAD-bd_oxidored_4_C"/>
</dbReference>
<accession>M1X088</accession>
<dbReference type="Proteomes" id="UP000053051">
    <property type="component" value="Unassembled WGS sequence"/>
</dbReference>
<gene>
    <name evidence="2" type="ORF">RINTHH_20070</name>
</gene>
<evidence type="ECO:0000313" key="3">
    <source>
        <dbReference type="Proteomes" id="UP000053051"/>
    </source>
</evidence>
<dbReference type="EMBL" id="CAIY01000081">
    <property type="protein sequence ID" value="CCH68162.1"/>
    <property type="molecule type" value="Genomic_DNA"/>
</dbReference>